<dbReference type="PANTHER" id="PTHR12246">
    <property type="entry name" value="PALMITOYLTRANSFERASE ZDHHC16"/>
    <property type="match status" value="1"/>
</dbReference>
<dbReference type="EMBL" id="CAMXCT020000463">
    <property type="protein sequence ID" value="CAL1132538.1"/>
    <property type="molecule type" value="Genomic_DNA"/>
</dbReference>
<dbReference type="PROSITE" id="PS50216">
    <property type="entry name" value="DHHC"/>
    <property type="match status" value="1"/>
</dbReference>
<dbReference type="Proteomes" id="UP001152797">
    <property type="component" value="Unassembled WGS sequence"/>
</dbReference>
<comment type="subcellular location">
    <subcellularLocation>
        <location evidence="1">Membrane</location>
        <topology evidence="1">Multi-pass membrane protein</topology>
    </subcellularLocation>
</comment>
<evidence type="ECO:0000256" key="5">
    <source>
        <dbReference type="ARBA" id="ARBA00023136"/>
    </source>
</evidence>
<feature type="region of interest" description="Disordered" evidence="7">
    <location>
        <begin position="952"/>
        <end position="990"/>
    </location>
</feature>
<evidence type="ECO:0000256" key="4">
    <source>
        <dbReference type="ARBA" id="ARBA00022989"/>
    </source>
</evidence>
<feature type="transmembrane region" description="Helical" evidence="8">
    <location>
        <begin position="589"/>
        <end position="612"/>
    </location>
</feature>
<evidence type="ECO:0000313" key="12">
    <source>
        <dbReference type="EMBL" id="CAL4766475.1"/>
    </source>
</evidence>
<keyword evidence="4 8" id="KW-1133">Transmembrane helix</keyword>
<dbReference type="InterPro" id="IPR039859">
    <property type="entry name" value="PFA4/ZDH16/20/ERF2-like"/>
</dbReference>
<feature type="domain" description="Palmitoyltransferase DHHC" evidence="9">
    <location>
        <begin position="509"/>
        <end position="632"/>
    </location>
</feature>
<gene>
    <name evidence="10" type="ORF">C1SCF055_LOCUS7135</name>
</gene>
<feature type="region of interest" description="Disordered" evidence="7">
    <location>
        <begin position="274"/>
        <end position="326"/>
    </location>
</feature>
<keyword evidence="13" id="KW-1185">Reference proteome</keyword>
<feature type="transmembrane region" description="Helical" evidence="8">
    <location>
        <begin position="556"/>
        <end position="577"/>
    </location>
</feature>
<sequence>MTPMEVYKLESAKCLSDDPLCEKVKHCMDQAALASLSASVSAKGSALGAAPKTRLGKMKASMESLLGAAQLMFSFESPLAQCRRRPPQRPFGREVRFPATRLNVDQRGRAHAGYAKVMPRFKSLSFCAKLGGSWPQGRSGLGLVALAFFGAVVASRSFVVAPVPEHQPSSRRGVLGALVALPVSLAAAPAFAAAGATLASKLEVSGIGGPRGKQLNGLWDIVEGKRINERAVYKKGDQELYLMFNNCEQFQISTKPSGECNGFAQETKGAWTMDGEKSSLKIKPVRSKEEQAQQPKPKAPKGPSLSFSLPGVPKLAEGSAEEDDSGFNVEEYLQSKGSKQGLGTGFSSSSGALASFFTMEEDEQKIADSLESKLSGRMTGLTKKRCHLHHFFLIDLVARGGVSLASPGHWRFTMNPALSKRITMSSIRRFALPPLCLTLGIGSLASLYVWLAAWDLLKIGIWLLLFTMFAWSLLKTVTTHPGTTPDVFQVEGESGGESAFYAYKTKKTGEVRVCKWCKKLKPDRCHHCRKCKMCVLKMDHHCPWVKNCIGFYNYKFFLLLIMYASALCLFMLFTMAMSTFRFCSKAAPLWLKILVCLGQLLILLLSIALPLFTAFHIHLVKGGYTTIEYCEKKLRLRKNKQPKDRKSGESTPPIRFVSYNLGPWQNFVAIFGENKWLWPFPLARQPPGDGITFPTPLSSQSSRESTGLLSAERGHWRFTMNPALSKRITMSSIRVWPDLANMPGVDAAPTPQAPNEEEEELEEPQMSACFAERDDVSEGSPAEMAEKATGSGDKPLAEAGTEAMEAEEAAEAAEIPAGGSEAGEGEAEEKDEQVIPPSVSTTWSEDVRQGSSSEVPLGQPQPASEETPEEQAAMAATEVEADKEEEKVGMEVEAEKDEEEWVNIPGAPQELTPAMPSDAEEEPEESIDDTLQLMLEISEQEPGTKQHVFADSVAEKPPVEEELPPKEAPSPQQKLLEAEPQAAKAPPAAQEVSLWGMDDVVFMMRFWDPPPLR</sequence>
<evidence type="ECO:0000313" key="13">
    <source>
        <dbReference type="Proteomes" id="UP001152797"/>
    </source>
</evidence>
<evidence type="ECO:0000259" key="9">
    <source>
        <dbReference type="Pfam" id="PF01529"/>
    </source>
</evidence>
<evidence type="ECO:0000313" key="10">
    <source>
        <dbReference type="EMBL" id="CAI3979163.1"/>
    </source>
</evidence>
<keyword evidence="3 8" id="KW-0812">Transmembrane</keyword>
<accession>A0A9P1BVJ8</accession>
<dbReference type="GO" id="GO:0016020">
    <property type="term" value="C:membrane"/>
    <property type="evidence" value="ECO:0007669"/>
    <property type="project" value="UniProtKB-SubCell"/>
</dbReference>
<reference evidence="11" key="2">
    <citation type="submission" date="2024-04" db="EMBL/GenBank/DDBJ databases">
        <authorList>
            <person name="Chen Y."/>
            <person name="Shah S."/>
            <person name="Dougan E. K."/>
            <person name="Thang M."/>
            <person name="Chan C."/>
        </authorList>
    </citation>
    <scope>NUCLEOTIDE SEQUENCE [LARGE SCALE GENOMIC DNA]</scope>
</reference>
<feature type="region of interest" description="Disordered" evidence="7">
    <location>
        <begin position="743"/>
        <end position="927"/>
    </location>
</feature>
<feature type="compositionally biased region" description="Low complexity" evidence="7">
    <location>
        <begin position="974"/>
        <end position="990"/>
    </location>
</feature>
<evidence type="ECO:0000256" key="3">
    <source>
        <dbReference type="ARBA" id="ARBA00022692"/>
    </source>
</evidence>
<feature type="transmembrane region" description="Helical" evidence="8">
    <location>
        <begin position="430"/>
        <end position="450"/>
    </location>
</feature>
<evidence type="ECO:0000256" key="8">
    <source>
        <dbReference type="SAM" id="Phobius"/>
    </source>
</evidence>
<keyword evidence="5 8" id="KW-0472">Membrane</keyword>
<evidence type="ECO:0000256" key="1">
    <source>
        <dbReference type="ARBA" id="ARBA00004141"/>
    </source>
</evidence>
<feature type="compositionally biased region" description="Acidic residues" evidence="7">
    <location>
        <begin position="892"/>
        <end position="901"/>
    </location>
</feature>
<feature type="compositionally biased region" description="Acidic residues" evidence="7">
    <location>
        <begin position="918"/>
        <end position="927"/>
    </location>
</feature>
<dbReference type="GO" id="GO:0016409">
    <property type="term" value="F:palmitoyltransferase activity"/>
    <property type="evidence" value="ECO:0007669"/>
    <property type="project" value="InterPro"/>
</dbReference>
<name>A0A9P1BVJ8_9DINO</name>
<dbReference type="EMBL" id="CAMXCT010000463">
    <property type="protein sequence ID" value="CAI3979163.1"/>
    <property type="molecule type" value="Genomic_DNA"/>
</dbReference>
<evidence type="ECO:0000313" key="11">
    <source>
        <dbReference type="EMBL" id="CAL1132538.1"/>
    </source>
</evidence>
<proteinExistence type="predicted"/>
<feature type="compositionally biased region" description="Polar residues" evidence="7">
    <location>
        <begin position="838"/>
        <end position="854"/>
    </location>
</feature>
<feature type="compositionally biased region" description="Basic and acidic residues" evidence="7">
    <location>
        <begin position="953"/>
        <end position="965"/>
    </location>
</feature>
<organism evidence="10">
    <name type="scientific">Cladocopium goreaui</name>
    <dbReference type="NCBI Taxonomy" id="2562237"/>
    <lineage>
        <taxon>Eukaryota</taxon>
        <taxon>Sar</taxon>
        <taxon>Alveolata</taxon>
        <taxon>Dinophyceae</taxon>
        <taxon>Suessiales</taxon>
        <taxon>Symbiodiniaceae</taxon>
        <taxon>Cladocopium</taxon>
    </lineage>
</organism>
<evidence type="ECO:0000256" key="7">
    <source>
        <dbReference type="SAM" id="MobiDB-lite"/>
    </source>
</evidence>
<evidence type="ECO:0000256" key="2">
    <source>
        <dbReference type="ARBA" id="ARBA00022679"/>
    </source>
</evidence>
<keyword evidence="2" id="KW-0808">Transferase</keyword>
<protein>
    <submittedName>
        <fullName evidence="12">Palmitoyltransferase ZDHHC20-B (Acyltransferas e ZDHHC20-B) (Zinc finger DHHC domain-containing protei n 20-B)</fullName>
    </submittedName>
</protein>
<feature type="transmembrane region" description="Helical" evidence="8">
    <location>
        <begin position="456"/>
        <end position="474"/>
    </location>
</feature>
<dbReference type="EMBL" id="CAMXCT030000463">
    <property type="protein sequence ID" value="CAL4766475.1"/>
    <property type="molecule type" value="Genomic_DNA"/>
</dbReference>
<dbReference type="InterPro" id="IPR001594">
    <property type="entry name" value="Palmitoyltrfase_DHHC"/>
</dbReference>
<evidence type="ECO:0000256" key="6">
    <source>
        <dbReference type="ARBA" id="ARBA00023315"/>
    </source>
</evidence>
<dbReference type="OrthoDB" id="9909019at2759"/>
<dbReference type="AlphaFoldDB" id="A0A9P1BVJ8"/>
<dbReference type="Pfam" id="PF01529">
    <property type="entry name" value="DHHC"/>
    <property type="match status" value="1"/>
</dbReference>
<keyword evidence="6" id="KW-0012">Acyltransferase</keyword>
<comment type="caution">
    <text evidence="10">The sequence shown here is derived from an EMBL/GenBank/DDBJ whole genome shotgun (WGS) entry which is preliminary data.</text>
</comment>
<reference evidence="10" key="1">
    <citation type="submission" date="2022-10" db="EMBL/GenBank/DDBJ databases">
        <authorList>
            <person name="Chen Y."/>
            <person name="Dougan E. K."/>
            <person name="Chan C."/>
            <person name="Rhodes N."/>
            <person name="Thang M."/>
        </authorList>
    </citation>
    <scope>NUCLEOTIDE SEQUENCE</scope>
</reference>